<reference evidence="1" key="2">
    <citation type="submission" date="2020-05" db="UniProtKB">
        <authorList>
            <consortium name="EnsemblMetazoa"/>
        </authorList>
    </citation>
    <scope>IDENTIFICATION</scope>
    <source>
        <strain evidence="1">LVP_AGWG</strain>
    </source>
</reference>
<keyword evidence="2" id="KW-1185">Reference proteome</keyword>
<sequence>MTNKTDALINGFRKCGLFPFNPNAIDYKTLPTPKSAPSTLVENIPKELELSNDQPINPSPESASKFLQMLNNKLSESQTESFNNQRNQLVWSGDIEDTNLFTLWRNLMDEVEGPPEYLIIDSSGLDTILEGVGWNCNDKELEDNLQQDLPTDDTEDFDNAVLVVDDANTTNGEPTSDEQDTKVTVCSVNELIEMHTYEIYNPEVAGENSCSNSSILYLEDEETISGQSFDVNRSTLDYVMEIERFLLMNQWKNNLSFNKMNANHPLHQYL</sequence>
<protein>
    <submittedName>
        <fullName evidence="1">Uncharacterized protein</fullName>
    </submittedName>
</protein>
<dbReference type="OrthoDB" id="4327074at2759"/>
<dbReference type="Proteomes" id="UP000008820">
    <property type="component" value="Chromosome 3"/>
</dbReference>
<gene>
    <name evidence="1" type="primary">110677992</name>
</gene>
<evidence type="ECO:0000313" key="1">
    <source>
        <dbReference type="EnsemblMetazoa" id="AAEL024241-PA"/>
    </source>
</evidence>
<evidence type="ECO:0000313" key="2">
    <source>
        <dbReference type="Proteomes" id="UP000008820"/>
    </source>
</evidence>
<reference evidence="1 2" key="1">
    <citation type="submission" date="2017-06" db="EMBL/GenBank/DDBJ databases">
        <title>Aedes aegypti genome working group (AGWG) sequencing and assembly.</title>
        <authorList>
            <consortium name="Aedes aegypti Genome Working Group (AGWG)"/>
            <person name="Matthews B.J."/>
        </authorList>
    </citation>
    <scope>NUCLEOTIDE SEQUENCE [LARGE SCALE GENOMIC DNA]</scope>
    <source>
        <strain evidence="1 2">LVP_AGWG</strain>
    </source>
</reference>
<dbReference type="AlphaFoldDB" id="A0A6I8U733"/>
<accession>A0A6I8U733</accession>
<dbReference type="EnsemblMetazoa" id="AAEL024241-RA">
    <property type="protein sequence ID" value="AAEL024241-PA"/>
    <property type="gene ID" value="AAEL024241"/>
</dbReference>
<dbReference type="InParanoid" id="A0A6I8U733"/>
<name>A0A6I8U733_AEDAE</name>
<proteinExistence type="predicted"/>
<organism evidence="1 2">
    <name type="scientific">Aedes aegypti</name>
    <name type="common">Yellowfever mosquito</name>
    <name type="synonym">Culex aegypti</name>
    <dbReference type="NCBI Taxonomy" id="7159"/>
    <lineage>
        <taxon>Eukaryota</taxon>
        <taxon>Metazoa</taxon>
        <taxon>Ecdysozoa</taxon>
        <taxon>Arthropoda</taxon>
        <taxon>Hexapoda</taxon>
        <taxon>Insecta</taxon>
        <taxon>Pterygota</taxon>
        <taxon>Neoptera</taxon>
        <taxon>Endopterygota</taxon>
        <taxon>Diptera</taxon>
        <taxon>Nematocera</taxon>
        <taxon>Culicoidea</taxon>
        <taxon>Culicidae</taxon>
        <taxon>Culicinae</taxon>
        <taxon>Aedini</taxon>
        <taxon>Aedes</taxon>
        <taxon>Stegomyia</taxon>
    </lineage>
</organism>